<dbReference type="OrthoDB" id="3561856at2759"/>
<sequence>MTIHNPNLNSAQNIYNAPTQPQYAAQSRNRTIPLNQAQSSVHASANLGGTGVQPGAAQNVNVSGGVGSNSGGGNSGGGNTGGGNTGGGNTGGGNSGGGTAGHGGSAQASGQIVARSSNRGQSLNNGGGNANANANRGGASRNTNTGFVIFGPARNRNTGFVVHGPARNRNTGFVIHGPGRI</sequence>
<dbReference type="EMBL" id="PHWZ01000200">
    <property type="protein sequence ID" value="TEY58780.1"/>
    <property type="molecule type" value="Genomic_DNA"/>
</dbReference>
<gene>
    <name evidence="2" type="ORF">BOTCAL_0200g00080</name>
</gene>
<organism evidence="2 3">
    <name type="scientific">Botryotinia calthae</name>
    <dbReference type="NCBI Taxonomy" id="38488"/>
    <lineage>
        <taxon>Eukaryota</taxon>
        <taxon>Fungi</taxon>
        <taxon>Dikarya</taxon>
        <taxon>Ascomycota</taxon>
        <taxon>Pezizomycotina</taxon>
        <taxon>Leotiomycetes</taxon>
        <taxon>Helotiales</taxon>
        <taxon>Sclerotiniaceae</taxon>
        <taxon>Botryotinia</taxon>
    </lineage>
</organism>
<dbReference type="Proteomes" id="UP000297299">
    <property type="component" value="Unassembled WGS sequence"/>
</dbReference>
<feature type="region of interest" description="Disordered" evidence="1">
    <location>
        <begin position="45"/>
        <end position="147"/>
    </location>
</feature>
<keyword evidence="3" id="KW-1185">Reference proteome</keyword>
<accession>A0A4Y8CZC2</accession>
<reference evidence="2 3" key="1">
    <citation type="submission" date="2017-11" db="EMBL/GenBank/DDBJ databases">
        <title>Comparative genomics of Botrytis spp.</title>
        <authorList>
            <person name="Valero-Jimenez C.A."/>
            <person name="Tapia P."/>
            <person name="Veloso J."/>
            <person name="Silva-Moreno E."/>
            <person name="Staats M."/>
            <person name="Valdes J.H."/>
            <person name="Van Kan J.A.L."/>
        </authorList>
    </citation>
    <scope>NUCLEOTIDE SEQUENCE [LARGE SCALE GENOMIC DNA]</scope>
    <source>
        <strain evidence="2 3">MUCL2830</strain>
    </source>
</reference>
<evidence type="ECO:0000256" key="1">
    <source>
        <dbReference type="SAM" id="MobiDB-lite"/>
    </source>
</evidence>
<proteinExistence type="predicted"/>
<name>A0A4Y8CZC2_9HELO</name>
<evidence type="ECO:0000313" key="3">
    <source>
        <dbReference type="Proteomes" id="UP000297299"/>
    </source>
</evidence>
<dbReference type="AlphaFoldDB" id="A0A4Y8CZC2"/>
<feature type="compositionally biased region" description="Gly residues" evidence="1">
    <location>
        <begin position="64"/>
        <end position="104"/>
    </location>
</feature>
<evidence type="ECO:0000313" key="2">
    <source>
        <dbReference type="EMBL" id="TEY58780.1"/>
    </source>
</evidence>
<protein>
    <submittedName>
        <fullName evidence="2">Uncharacterized protein</fullName>
    </submittedName>
</protein>
<comment type="caution">
    <text evidence="2">The sequence shown here is derived from an EMBL/GenBank/DDBJ whole genome shotgun (WGS) entry which is preliminary data.</text>
</comment>
<feature type="compositionally biased region" description="Polar residues" evidence="1">
    <location>
        <begin position="114"/>
        <end position="123"/>
    </location>
</feature>
<feature type="compositionally biased region" description="Low complexity" evidence="1">
    <location>
        <begin position="130"/>
        <end position="144"/>
    </location>
</feature>